<dbReference type="OrthoDB" id="594290at2759"/>
<dbReference type="Proteomes" id="UP000095767">
    <property type="component" value="Unassembled WGS sequence"/>
</dbReference>
<protein>
    <recommendedName>
        <fullName evidence="1">DUF1618 domain-containing protein</fullName>
    </recommendedName>
</protein>
<dbReference type="AlphaFoldDB" id="A0A1E5WLJ0"/>
<name>A0A1E5WLJ0_9POAL</name>
<evidence type="ECO:0000313" key="3">
    <source>
        <dbReference type="Proteomes" id="UP000095767"/>
    </source>
</evidence>
<evidence type="ECO:0000259" key="1">
    <source>
        <dbReference type="Pfam" id="PF07762"/>
    </source>
</evidence>
<dbReference type="Pfam" id="PF07762">
    <property type="entry name" value="DUF1618"/>
    <property type="match status" value="1"/>
</dbReference>
<reference evidence="2 3" key="1">
    <citation type="submission" date="2016-09" db="EMBL/GenBank/DDBJ databases">
        <title>The draft genome of Dichanthelium oligosanthes: A C3 panicoid grass species.</title>
        <authorList>
            <person name="Studer A.J."/>
            <person name="Schnable J.C."/>
            <person name="Brutnell T.P."/>
        </authorList>
    </citation>
    <scope>NUCLEOTIDE SEQUENCE [LARGE SCALE GENOMIC DNA]</scope>
    <source>
        <strain evidence="3">cv. Kellogg 1175</strain>
        <tissue evidence="2">Leaf</tissue>
    </source>
</reference>
<organism evidence="2 3">
    <name type="scientific">Dichanthelium oligosanthes</name>
    <dbReference type="NCBI Taxonomy" id="888268"/>
    <lineage>
        <taxon>Eukaryota</taxon>
        <taxon>Viridiplantae</taxon>
        <taxon>Streptophyta</taxon>
        <taxon>Embryophyta</taxon>
        <taxon>Tracheophyta</taxon>
        <taxon>Spermatophyta</taxon>
        <taxon>Magnoliopsida</taxon>
        <taxon>Liliopsida</taxon>
        <taxon>Poales</taxon>
        <taxon>Poaceae</taxon>
        <taxon>PACMAD clade</taxon>
        <taxon>Panicoideae</taxon>
        <taxon>Panicodae</taxon>
        <taxon>Paniceae</taxon>
        <taxon>Dichantheliinae</taxon>
        <taxon>Dichanthelium</taxon>
    </lineage>
</organism>
<dbReference type="PANTHER" id="PTHR33086">
    <property type="entry name" value="OS05G0468200 PROTEIN-RELATED"/>
    <property type="match status" value="1"/>
</dbReference>
<evidence type="ECO:0000313" key="2">
    <source>
        <dbReference type="EMBL" id="OEL38285.1"/>
    </source>
</evidence>
<gene>
    <name evidence="2" type="ORF">BAE44_0000696</name>
</gene>
<feature type="domain" description="DUF1618" evidence="1">
    <location>
        <begin position="46"/>
        <end position="136"/>
    </location>
</feature>
<dbReference type="EMBL" id="LWDX02002322">
    <property type="protein sequence ID" value="OEL38285.1"/>
    <property type="molecule type" value="Genomic_DNA"/>
</dbReference>
<comment type="caution">
    <text evidence="2">The sequence shown here is derived from an EMBL/GenBank/DDBJ whole genome shotgun (WGS) entry which is preliminary data.</text>
</comment>
<proteinExistence type="predicted"/>
<keyword evidence="3" id="KW-1185">Reference proteome</keyword>
<dbReference type="InterPro" id="IPR011676">
    <property type="entry name" value="DUF1618"/>
</dbReference>
<accession>A0A1E5WLJ0</accession>
<dbReference type="PANTHER" id="PTHR33086:SF51">
    <property type="entry name" value="OS06G0307900 PROTEIN"/>
    <property type="match status" value="1"/>
</dbReference>
<sequence>MLSCFSSSARRWEALDLPIPFNSEMGLYKFVWGSDDALALDGLMFWVDYHRGILYCDMFADSREPRFIQLPGIDIWDRDHDYSQGRQLPKPYRAIGVSRGELKFVDISDRLFGKKKISGFKIMTWSLKMIDLKWERTLFSKSMIYGHCPTFETHLCHDACRSTQS</sequence>